<dbReference type="InterPro" id="IPR003594">
    <property type="entry name" value="HATPase_dom"/>
</dbReference>
<keyword evidence="3" id="KW-0597">Phosphoprotein</keyword>
<protein>
    <recommendedName>
        <fullName evidence="2">histidine kinase</fullName>
        <ecNumber evidence="2">2.7.13.3</ecNumber>
    </recommendedName>
</protein>
<dbReference type="Pfam" id="PF08448">
    <property type="entry name" value="PAS_4"/>
    <property type="match status" value="1"/>
</dbReference>
<dbReference type="InterPro" id="IPR050351">
    <property type="entry name" value="BphY/WalK/GraS-like"/>
</dbReference>
<keyword evidence="4" id="KW-0808">Transferase</keyword>
<sequence>KHPTALGQPGADCWPEAWSVIQPLIEQVRTTREATWSQDQFIPIYRNGQLQEVYWTFSYSPILDETNQVRGVLAIVHETTQQVQNASRLLRQTAELAQANAELNRSNQNLQQFAYVASHDLQEPLRKILSFGYLLKDQYGPQLGEGITYLERMQAAASRMSVLIKDLLTFSRITTQQEARTPVSLTQVVTTILTDLELRIQETDALVLVETLPDIQGDRSQLEQLFQNLLSNALKFRRVDESGVALPPQIHIRAQLIEATKLPASVKPTMVAKSYHHIEVADNGIGFDEKYLDRIFQVFQRLHGRSEFTGTGIGLAICEKIVINHGGAITACSQVGQGAIFSVYLPA</sequence>
<proteinExistence type="predicted"/>
<evidence type="ECO:0000256" key="2">
    <source>
        <dbReference type="ARBA" id="ARBA00012438"/>
    </source>
</evidence>
<dbReference type="SUPFAM" id="SSF55874">
    <property type="entry name" value="ATPase domain of HSP90 chaperone/DNA topoisomerase II/histidine kinase"/>
    <property type="match status" value="1"/>
</dbReference>
<dbReference type="InterPro" id="IPR036890">
    <property type="entry name" value="HATPase_C_sf"/>
</dbReference>
<organism evidence="7 8">
    <name type="scientific">Spirosoma arboris</name>
    <dbReference type="NCBI Taxonomy" id="2682092"/>
    <lineage>
        <taxon>Bacteria</taxon>
        <taxon>Pseudomonadati</taxon>
        <taxon>Bacteroidota</taxon>
        <taxon>Cytophagia</taxon>
        <taxon>Cytophagales</taxon>
        <taxon>Cytophagaceae</taxon>
        <taxon>Spirosoma</taxon>
    </lineage>
</organism>
<dbReference type="Gene3D" id="3.30.450.20">
    <property type="entry name" value="PAS domain"/>
    <property type="match status" value="1"/>
</dbReference>
<dbReference type="CDD" id="cd00082">
    <property type="entry name" value="HisKA"/>
    <property type="match status" value="1"/>
</dbReference>
<feature type="domain" description="Histidine kinase" evidence="6">
    <location>
        <begin position="116"/>
        <end position="347"/>
    </location>
</feature>
<dbReference type="PANTHER" id="PTHR42878:SF15">
    <property type="entry name" value="BACTERIOPHYTOCHROME"/>
    <property type="match status" value="1"/>
</dbReference>
<dbReference type="SMART" id="SM00387">
    <property type="entry name" value="HATPase_c"/>
    <property type="match status" value="1"/>
</dbReference>
<dbReference type="InterPro" id="IPR004358">
    <property type="entry name" value="Sig_transdc_His_kin-like_C"/>
</dbReference>
<dbReference type="PROSITE" id="PS50109">
    <property type="entry name" value="HIS_KIN"/>
    <property type="match status" value="1"/>
</dbReference>
<dbReference type="GO" id="GO:0000156">
    <property type="term" value="F:phosphorelay response regulator activity"/>
    <property type="evidence" value="ECO:0007669"/>
    <property type="project" value="TreeGrafter"/>
</dbReference>
<dbReference type="PRINTS" id="PR00344">
    <property type="entry name" value="BCTRLSENSOR"/>
</dbReference>
<dbReference type="AlphaFoldDB" id="A0A7K1SRD0"/>
<keyword evidence="8" id="KW-1185">Reference proteome</keyword>
<dbReference type="Gene3D" id="3.30.565.10">
    <property type="entry name" value="Histidine kinase-like ATPase, C-terminal domain"/>
    <property type="match status" value="1"/>
</dbReference>
<comment type="catalytic activity">
    <reaction evidence="1">
        <text>ATP + protein L-histidine = ADP + protein N-phospho-L-histidine.</text>
        <dbReference type="EC" id="2.7.13.3"/>
    </reaction>
</comment>
<dbReference type="RefSeq" id="WP_157591154.1">
    <property type="nucleotide sequence ID" value="NZ_WPIN01000046.1"/>
</dbReference>
<gene>
    <name evidence="7" type="ORF">GO755_40555</name>
</gene>
<dbReference type="Pfam" id="PF02518">
    <property type="entry name" value="HATPase_c"/>
    <property type="match status" value="1"/>
</dbReference>
<feature type="non-terminal residue" evidence="7">
    <location>
        <position position="1"/>
    </location>
</feature>
<dbReference type="EMBL" id="WPIN01000046">
    <property type="protein sequence ID" value="MVM36362.1"/>
    <property type="molecule type" value="Genomic_DNA"/>
</dbReference>
<evidence type="ECO:0000313" key="7">
    <source>
        <dbReference type="EMBL" id="MVM36362.1"/>
    </source>
</evidence>
<dbReference type="EC" id="2.7.13.3" evidence="2"/>
<reference evidence="7 8" key="1">
    <citation type="submission" date="2019-12" db="EMBL/GenBank/DDBJ databases">
        <title>Spirosoma sp. HMF4905 genome sequencing and assembly.</title>
        <authorList>
            <person name="Kang H."/>
            <person name="Cha I."/>
            <person name="Kim H."/>
            <person name="Joh K."/>
        </authorList>
    </citation>
    <scope>NUCLEOTIDE SEQUENCE [LARGE SCALE GENOMIC DNA]</scope>
    <source>
        <strain evidence="7 8">HMF4905</strain>
    </source>
</reference>
<evidence type="ECO:0000313" key="8">
    <source>
        <dbReference type="Proteomes" id="UP000436006"/>
    </source>
</evidence>
<dbReference type="SMART" id="SM00388">
    <property type="entry name" value="HisKA"/>
    <property type="match status" value="1"/>
</dbReference>
<keyword evidence="5" id="KW-0418">Kinase</keyword>
<comment type="caution">
    <text evidence="7">The sequence shown here is derived from an EMBL/GenBank/DDBJ whole genome shotgun (WGS) entry which is preliminary data.</text>
</comment>
<accession>A0A7K1SRD0</accession>
<dbReference type="PANTHER" id="PTHR42878">
    <property type="entry name" value="TWO-COMPONENT HISTIDINE KINASE"/>
    <property type="match status" value="1"/>
</dbReference>
<evidence type="ECO:0000256" key="1">
    <source>
        <dbReference type="ARBA" id="ARBA00000085"/>
    </source>
</evidence>
<dbReference type="InterPro" id="IPR013656">
    <property type="entry name" value="PAS_4"/>
</dbReference>
<dbReference type="InterPro" id="IPR005467">
    <property type="entry name" value="His_kinase_dom"/>
</dbReference>
<dbReference type="Proteomes" id="UP000436006">
    <property type="component" value="Unassembled WGS sequence"/>
</dbReference>
<dbReference type="GO" id="GO:0000155">
    <property type="term" value="F:phosphorelay sensor kinase activity"/>
    <property type="evidence" value="ECO:0007669"/>
    <property type="project" value="InterPro"/>
</dbReference>
<dbReference type="Pfam" id="PF00512">
    <property type="entry name" value="HisKA"/>
    <property type="match status" value="1"/>
</dbReference>
<evidence type="ECO:0000259" key="6">
    <source>
        <dbReference type="PROSITE" id="PS50109"/>
    </source>
</evidence>
<dbReference type="Gene3D" id="1.10.287.130">
    <property type="match status" value="1"/>
</dbReference>
<evidence type="ECO:0000256" key="5">
    <source>
        <dbReference type="ARBA" id="ARBA00022777"/>
    </source>
</evidence>
<dbReference type="GO" id="GO:0030295">
    <property type="term" value="F:protein kinase activator activity"/>
    <property type="evidence" value="ECO:0007669"/>
    <property type="project" value="TreeGrafter"/>
</dbReference>
<dbReference type="InterPro" id="IPR036097">
    <property type="entry name" value="HisK_dim/P_sf"/>
</dbReference>
<dbReference type="InterPro" id="IPR003661">
    <property type="entry name" value="HisK_dim/P_dom"/>
</dbReference>
<dbReference type="GO" id="GO:0007234">
    <property type="term" value="P:osmosensory signaling via phosphorelay pathway"/>
    <property type="evidence" value="ECO:0007669"/>
    <property type="project" value="TreeGrafter"/>
</dbReference>
<evidence type="ECO:0000256" key="4">
    <source>
        <dbReference type="ARBA" id="ARBA00022679"/>
    </source>
</evidence>
<name>A0A7K1SRD0_9BACT</name>
<evidence type="ECO:0000256" key="3">
    <source>
        <dbReference type="ARBA" id="ARBA00022553"/>
    </source>
</evidence>
<dbReference type="SUPFAM" id="SSF47384">
    <property type="entry name" value="Homodimeric domain of signal transducing histidine kinase"/>
    <property type="match status" value="1"/>
</dbReference>